<keyword evidence="2 7" id="KW-0812">Transmembrane</keyword>
<organism evidence="9 10">
    <name type="scientific">Zalerion maritima</name>
    <dbReference type="NCBI Taxonomy" id="339359"/>
    <lineage>
        <taxon>Eukaryota</taxon>
        <taxon>Fungi</taxon>
        <taxon>Dikarya</taxon>
        <taxon>Ascomycota</taxon>
        <taxon>Pezizomycotina</taxon>
        <taxon>Sordariomycetes</taxon>
        <taxon>Lulworthiomycetidae</taxon>
        <taxon>Lulworthiales</taxon>
        <taxon>Lulworthiaceae</taxon>
        <taxon>Zalerion</taxon>
    </lineage>
</organism>
<feature type="region of interest" description="Disordered" evidence="6">
    <location>
        <begin position="302"/>
        <end position="341"/>
    </location>
</feature>
<evidence type="ECO:0000256" key="5">
    <source>
        <dbReference type="ARBA" id="ARBA00038359"/>
    </source>
</evidence>
<comment type="subcellular location">
    <subcellularLocation>
        <location evidence="1">Membrane</location>
        <topology evidence="1">Multi-pass membrane protein</topology>
    </subcellularLocation>
</comment>
<feature type="transmembrane region" description="Helical" evidence="7">
    <location>
        <begin position="59"/>
        <end position="81"/>
    </location>
</feature>
<feature type="domain" description="Rhodopsin" evidence="8">
    <location>
        <begin position="6"/>
        <end position="203"/>
    </location>
</feature>
<keyword evidence="3 7" id="KW-1133">Transmembrane helix</keyword>
<feature type="transmembrane region" description="Helical" evidence="7">
    <location>
        <begin position="104"/>
        <end position="128"/>
    </location>
</feature>
<dbReference type="InterPro" id="IPR052337">
    <property type="entry name" value="SAT4-like"/>
</dbReference>
<evidence type="ECO:0000313" key="9">
    <source>
        <dbReference type="EMBL" id="KAJ2902230.1"/>
    </source>
</evidence>
<gene>
    <name evidence="9" type="ORF">MKZ38_000832</name>
</gene>
<comment type="similarity">
    <text evidence="5">Belongs to the SAT4 family.</text>
</comment>
<dbReference type="Proteomes" id="UP001201980">
    <property type="component" value="Unassembled WGS sequence"/>
</dbReference>
<dbReference type="PANTHER" id="PTHR33048:SF55">
    <property type="entry name" value="INTEGRAL MEMBRANE PROTEIN"/>
    <property type="match status" value="1"/>
</dbReference>
<evidence type="ECO:0000256" key="2">
    <source>
        <dbReference type="ARBA" id="ARBA00022692"/>
    </source>
</evidence>
<keyword evidence="10" id="KW-1185">Reference proteome</keyword>
<accession>A0AAD5RS38</accession>
<evidence type="ECO:0000313" key="10">
    <source>
        <dbReference type="Proteomes" id="UP001201980"/>
    </source>
</evidence>
<reference evidence="9" key="1">
    <citation type="submission" date="2022-07" db="EMBL/GenBank/DDBJ databases">
        <title>Draft genome sequence of Zalerion maritima ATCC 34329, a (micro)plastics degrading marine fungus.</title>
        <authorList>
            <person name="Paco A."/>
            <person name="Goncalves M.F.M."/>
            <person name="Rocha-Santos T.A.P."/>
            <person name="Alves A."/>
        </authorList>
    </citation>
    <scope>NUCLEOTIDE SEQUENCE</scope>
    <source>
        <strain evidence="9">ATCC 34329</strain>
    </source>
</reference>
<sequence>MKTNFVGIHLVDVPTVDSTQGLVWNWVVQVLYNPILAMVKTSVLIFLLRIGGQKPGVTVAIHALNAFNIALMIAIFIVVIFQCNPIAYNWDSQLDGTCVQQGEFYLVTAALTIFTDVLVLALPFWIFLDLKMPRKQKLALIFVFFLGFIVTIVGVARLVFIYQGFFQAAGNDPTYSIAFTISAIETNLAIITASAPALRPLIRSWWPKIFSTSGNTYPSGDRYAYGGPGHVSQYGTGYASASRGTSHHHKKAGGSVVGPSFAMKDLKGRTEIRSHSPHGSEEEIMTYNGIMRTTNVTVQYGAGSHDAESSDGTRTVGDRDRDRDRDMKGDMGLRTSISGSL</sequence>
<dbReference type="Pfam" id="PF20684">
    <property type="entry name" value="Fung_rhodopsin"/>
    <property type="match status" value="1"/>
</dbReference>
<protein>
    <recommendedName>
        <fullName evidence="8">Rhodopsin domain-containing protein</fullName>
    </recommendedName>
</protein>
<dbReference type="EMBL" id="JAKWBI020000119">
    <property type="protein sequence ID" value="KAJ2902230.1"/>
    <property type="molecule type" value="Genomic_DNA"/>
</dbReference>
<evidence type="ECO:0000256" key="6">
    <source>
        <dbReference type="SAM" id="MobiDB-lite"/>
    </source>
</evidence>
<name>A0AAD5RS38_9PEZI</name>
<dbReference type="InterPro" id="IPR049326">
    <property type="entry name" value="Rhodopsin_dom_fungi"/>
</dbReference>
<evidence type="ECO:0000259" key="8">
    <source>
        <dbReference type="Pfam" id="PF20684"/>
    </source>
</evidence>
<keyword evidence="4 7" id="KW-0472">Membrane</keyword>
<feature type="compositionally biased region" description="Basic and acidic residues" evidence="6">
    <location>
        <begin position="316"/>
        <end position="331"/>
    </location>
</feature>
<feature type="transmembrane region" description="Helical" evidence="7">
    <location>
        <begin position="140"/>
        <end position="165"/>
    </location>
</feature>
<feature type="transmembrane region" description="Helical" evidence="7">
    <location>
        <begin position="177"/>
        <end position="198"/>
    </location>
</feature>
<dbReference type="PANTHER" id="PTHR33048">
    <property type="entry name" value="PTH11-LIKE INTEGRAL MEMBRANE PROTEIN (AFU_ORTHOLOGUE AFUA_5G11245)"/>
    <property type="match status" value="1"/>
</dbReference>
<evidence type="ECO:0000256" key="4">
    <source>
        <dbReference type="ARBA" id="ARBA00023136"/>
    </source>
</evidence>
<dbReference type="GO" id="GO:0016020">
    <property type="term" value="C:membrane"/>
    <property type="evidence" value="ECO:0007669"/>
    <property type="project" value="UniProtKB-SubCell"/>
</dbReference>
<evidence type="ECO:0000256" key="3">
    <source>
        <dbReference type="ARBA" id="ARBA00022989"/>
    </source>
</evidence>
<feature type="transmembrane region" description="Helical" evidence="7">
    <location>
        <begin position="26"/>
        <end position="47"/>
    </location>
</feature>
<evidence type="ECO:0000256" key="7">
    <source>
        <dbReference type="SAM" id="Phobius"/>
    </source>
</evidence>
<proteinExistence type="inferred from homology"/>
<evidence type="ECO:0000256" key="1">
    <source>
        <dbReference type="ARBA" id="ARBA00004141"/>
    </source>
</evidence>
<comment type="caution">
    <text evidence="9">The sequence shown here is derived from an EMBL/GenBank/DDBJ whole genome shotgun (WGS) entry which is preliminary data.</text>
</comment>
<dbReference type="AlphaFoldDB" id="A0AAD5RS38"/>